<evidence type="ECO:0000256" key="1">
    <source>
        <dbReference type="SAM" id="MobiDB-lite"/>
    </source>
</evidence>
<organism evidence="2 3">
    <name type="scientific">Haematococcus lacustris</name>
    <name type="common">Green alga</name>
    <name type="synonym">Haematococcus pluvialis</name>
    <dbReference type="NCBI Taxonomy" id="44745"/>
    <lineage>
        <taxon>Eukaryota</taxon>
        <taxon>Viridiplantae</taxon>
        <taxon>Chlorophyta</taxon>
        <taxon>core chlorophytes</taxon>
        <taxon>Chlorophyceae</taxon>
        <taxon>CS clade</taxon>
        <taxon>Chlamydomonadales</taxon>
        <taxon>Haematococcaceae</taxon>
        <taxon>Haematococcus</taxon>
    </lineage>
</organism>
<dbReference type="AlphaFoldDB" id="A0A699Z584"/>
<dbReference type="Proteomes" id="UP000485058">
    <property type="component" value="Unassembled WGS sequence"/>
</dbReference>
<gene>
    <name evidence="2" type="ORF">HaLaN_13842</name>
</gene>
<dbReference type="EMBL" id="BLLF01001118">
    <property type="protein sequence ID" value="GFH17251.1"/>
    <property type="molecule type" value="Genomic_DNA"/>
</dbReference>
<sequence>MWGQLALTVLQQSHLCPLPLVQQPVYWQFDHALHLYPVPAALLLADSSPQAQHSHGGCMVFNPGSFSEGCFAAYVPVQQLVEMSALPRDGDAGDTQPDTDAGDQPDVSRDQELGGQRAALD</sequence>
<dbReference type="GO" id="GO:0008622">
    <property type="term" value="C:epsilon DNA polymerase complex"/>
    <property type="evidence" value="ECO:0007669"/>
    <property type="project" value="InterPro"/>
</dbReference>
<dbReference type="GO" id="GO:0042276">
    <property type="term" value="P:error-prone translesion synthesis"/>
    <property type="evidence" value="ECO:0007669"/>
    <property type="project" value="TreeGrafter"/>
</dbReference>
<feature type="region of interest" description="Disordered" evidence="1">
    <location>
        <begin position="85"/>
        <end position="121"/>
    </location>
</feature>
<keyword evidence="3" id="KW-1185">Reference proteome</keyword>
<feature type="non-terminal residue" evidence="2">
    <location>
        <position position="121"/>
    </location>
</feature>
<reference evidence="2 3" key="1">
    <citation type="submission" date="2020-02" db="EMBL/GenBank/DDBJ databases">
        <title>Draft genome sequence of Haematococcus lacustris strain NIES-144.</title>
        <authorList>
            <person name="Morimoto D."/>
            <person name="Nakagawa S."/>
            <person name="Yoshida T."/>
            <person name="Sawayama S."/>
        </authorList>
    </citation>
    <scope>NUCLEOTIDE SEQUENCE [LARGE SCALE GENOMIC DNA]</scope>
    <source>
        <strain evidence="2 3">NIES-144</strain>
    </source>
</reference>
<name>A0A699Z584_HAELA</name>
<dbReference type="PANTHER" id="PTHR12708">
    <property type="entry name" value="DNA POLYMERASE EPSILON SUBUNIT B"/>
    <property type="match status" value="1"/>
</dbReference>
<dbReference type="GO" id="GO:0006261">
    <property type="term" value="P:DNA-templated DNA replication"/>
    <property type="evidence" value="ECO:0007669"/>
    <property type="project" value="InterPro"/>
</dbReference>
<dbReference type="PANTHER" id="PTHR12708:SF0">
    <property type="entry name" value="DNA POLYMERASE EPSILON SUBUNIT 2"/>
    <property type="match status" value="1"/>
</dbReference>
<dbReference type="GO" id="GO:0003677">
    <property type="term" value="F:DNA binding"/>
    <property type="evidence" value="ECO:0007669"/>
    <property type="project" value="InterPro"/>
</dbReference>
<evidence type="ECO:0000313" key="3">
    <source>
        <dbReference type="Proteomes" id="UP000485058"/>
    </source>
</evidence>
<dbReference type="InterPro" id="IPR016266">
    <property type="entry name" value="POLE2"/>
</dbReference>
<accession>A0A699Z584</accession>
<protein>
    <submittedName>
        <fullName evidence="2">DNA polymerase II subunit 2</fullName>
    </submittedName>
</protein>
<evidence type="ECO:0000313" key="2">
    <source>
        <dbReference type="EMBL" id="GFH17251.1"/>
    </source>
</evidence>
<comment type="caution">
    <text evidence="2">The sequence shown here is derived from an EMBL/GenBank/DDBJ whole genome shotgun (WGS) entry which is preliminary data.</text>
</comment>
<proteinExistence type="predicted"/>